<dbReference type="InterPro" id="IPR000998">
    <property type="entry name" value="MAM_dom"/>
</dbReference>
<dbReference type="PANTHER" id="PTHR23282">
    <property type="entry name" value="APICAL ENDOSOMAL GLYCOPROTEIN PRECURSOR"/>
    <property type="match status" value="1"/>
</dbReference>
<organism evidence="4">
    <name type="scientific">Oikopleura dioica</name>
    <name type="common">Tunicate</name>
    <dbReference type="NCBI Taxonomy" id="34765"/>
    <lineage>
        <taxon>Eukaryota</taxon>
        <taxon>Metazoa</taxon>
        <taxon>Chordata</taxon>
        <taxon>Tunicata</taxon>
        <taxon>Appendicularia</taxon>
        <taxon>Copelata</taxon>
        <taxon>Oikopleuridae</taxon>
        <taxon>Oikopleura</taxon>
    </lineage>
</organism>
<gene>
    <name evidence="4" type="ORF">GSOID_T00008276001</name>
</gene>
<dbReference type="OrthoDB" id="5986110at2759"/>
<feature type="compositionally biased region" description="Basic and acidic residues" evidence="2">
    <location>
        <begin position="359"/>
        <end position="370"/>
    </location>
</feature>
<accession>E4XDN1</accession>
<feature type="domain" description="MAM" evidence="3">
    <location>
        <begin position="1"/>
        <end position="135"/>
    </location>
</feature>
<keyword evidence="1" id="KW-1015">Disulfide bond</keyword>
<dbReference type="SUPFAM" id="SSF49899">
    <property type="entry name" value="Concanavalin A-like lectins/glucanases"/>
    <property type="match status" value="1"/>
</dbReference>
<sequence>MSVYGTYAYFDTSEPRRKGDTAVFSILPHGISAADDYCLQFYAVLYGDEFGQMETFIQYFDENDERVEMLSIGMINQESVPRPPVDDWLPFQYPIKNMPASAVKASIIFKAVRGRSPQGDFALDDITWFRGECFEKTPFLGCARTLKNPFRGGIPVGFWNCSDSFYMGSTCNLICMEGYMVTPGYEPINNCDEDGLFGGWSDDPAEISCQKNYCTFPKPDSEGVWFFGCTDEKNQNMGIITEGGSCELRCRPGYERLSPQLIVCIGDEWRQLKASTGAYTDRIVDIDEIACKKIPESKLSVVEKKRIENFSPPKQLGSEEENEKVETTKVTTTTTKADLPEFVKTTKATKTTTKNPKKAKTEEKKMKEDDPTTQAPTTFSTSTESIEEDEPKMGAPKPTMPTKKETPPPIFARPDGASDEEFFGTTAAYEDLFEMTTPSPDMMEDIEDAIEEVENDKKKKKKKDKSEDSSACSIVMSVLLLCICML</sequence>
<dbReference type="InterPro" id="IPR035976">
    <property type="entry name" value="Sushi/SCR/CCP_sf"/>
</dbReference>
<dbReference type="SUPFAM" id="SSF57535">
    <property type="entry name" value="Complement control module/SCR domain"/>
    <property type="match status" value="1"/>
</dbReference>
<dbReference type="Proteomes" id="UP000001307">
    <property type="component" value="Unassembled WGS sequence"/>
</dbReference>
<proteinExistence type="predicted"/>
<protein>
    <recommendedName>
        <fullName evidence="3">MAM domain-containing protein</fullName>
    </recommendedName>
</protein>
<dbReference type="InterPro" id="IPR051560">
    <property type="entry name" value="MAM_domain-containing"/>
</dbReference>
<dbReference type="InterPro" id="IPR013320">
    <property type="entry name" value="ConA-like_dom_sf"/>
</dbReference>
<evidence type="ECO:0000313" key="5">
    <source>
        <dbReference type="Proteomes" id="UP000001307"/>
    </source>
</evidence>
<keyword evidence="5" id="KW-1185">Reference proteome</keyword>
<name>E4XDN1_OIKDI</name>
<feature type="region of interest" description="Disordered" evidence="2">
    <location>
        <begin position="312"/>
        <end position="332"/>
    </location>
</feature>
<reference evidence="4" key="1">
    <citation type="journal article" date="2010" name="Science">
        <title>Plasticity of animal genome architecture unmasked by rapid evolution of a pelagic tunicate.</title>
        <authorList>
            <person name="Denoeud F."/>
            <person name="Henriet S."/>
            <person name="Mungpakdee S."/>
            <person name="Aury J.M."/>
            <person name="Da Silva C."/>
            <person name="Brinkmann H."/>
            <person name="Mikhaleva J."/>
            <person name="Olsen L.C."/>
            <person name="Jubin C."/>
            <person name="Canestro C."/>
            <person name="Bouquet J.M."/>
            <person name="Danks G."/>
            <person name="Poulain J."/>
            <person name="Campsteijn C."/>
            <person name="Adamski M."/>
            <person name="Cross I."/>
            <person name="Yadetie F."/>
            <person name="Muffato M."/>
            <person name="Louis A."/>
            <person name="Butcher S."/>
            <person name="Tsagkogeorga G."/>
            <person name="Konrad A."/>
            <person name="Singh S."/>
            <person name="Jensen M.F."/>
            <person name="Cong E.H."/>
            <person name="Eikeseth-Otteraa H."/>
            <person name="Noel B."/>
            <person name="Anthouard V."/>
            <person name="Porcel B.M."/>
            <person name="Kachouri-Lafond R."/>
            <person name="Nishino A."/>
            <person name="Ugolini M."/>
            <person name="Chourrout P."/>
            <person name="Nishida H."/>
            <person name="Aasland R."/>
            <person name="Huzurbazar S."/>
            <person name="Westhof E."/>
            <person name="Delsuc F."/>
            <person name="Lehrach H."/>
            <person name="Reinhardt R."/>
            <person name="Weissenbach J."/>
            <person name="Roy S.W."/>
            <person name="Artiguenave F."/>
            <person name="Postlethwait J.H."/>
            <person name="Manak J.R."/>
            <person name="Thompson E.M."/>
            <person name="Jaillon O."/>
            <person name="Du Pasquier L."/>
            <person name="Boudinot P."/>
            <person name="Liberles D.A."/>
            <person name="Volff J.N."/>
            <person name="Philippe H."/>
            <person name="Lenhard B."/>
            <person name="Roest Crollius H."/>
            <person name="Wincker P."/>
            <person name="Chourrout D."/>
        </authorList>
    </citation>
    <scope>NUCLEOTIDE SEQUENCE [LARGE SCALE GENOMIC DNA]</scope>
</reference>
<dbReference type="AlphaFoldDB" id="E4XDN1"/>
<evidence type="ECO:0000256" key="2">
    <source>
        <dbReference type="SAM" id="MobiDB-lite"/>
    </source>
</evidence>
<evidence type="ECO:0000256" key="1">
    <source>
        <dbReference type="ARBA" id="ARBA00023157"/>
    </source>
</evidence>
<dbReference type="Gene3D" id="2.60.120.200">
    <property type="match status" value="1"/>
</dbReference>
<evidence type="ECO:0000313" key="4">
    <source>
        <dbReference type="EMBL" id="CBY19269.1"/>
    </source>
</evidence>
<dbReference type="Pfam" id="PF00629">
    <property type="entry name" value="MAM"/>
    <property type="match status" value="1"/>
</dbReference>
<dbReference type="EMBL" id="FN653039">
    <property type="protein sequence ID" value="CBY19269.1"/>
    <property type="molecule type" value="Genomic_DNA"/>
</dbReference>
<dbReference type="GO" id="GO:0016020">
    <property type="term" value="C:membrane"/>
    <property type="evidence" value="ECO:0007669"/>
    <property type="project" value="InterPro"/>
</dbReference>
<feature type="compositionally biased region" description="Acidic residues" evidence="2">
    <location>
        <begin position="442"/>
        <end position="454"/>
    </location>
</feature>
<dbReference type="InParanoid" id="E4XDN1"/>
<dbReference type="PROSITE" id="PS50060">
    <property type="entry name" value="MAM_2"/>
    <property type="match status" value="1"/>
</dbReference>
<evidence type="ECO:0000259" key="3">
    <source>
        <dbReference type="PROSITE" id="PS50060"/>
    </source>
</evidence>
<dbReference type="PANTHER" id="PTHR23282:SF101">
    <property type="entry name" value="MAM DOMAIN-CONTAINING PROTEIN"/>
    <property type="match status" value="1"/>
</dbReference>
<feature type="compositionally biased region" description="Low complexity" evidence="2">
    <location>
        <begin position="372"/>
        <end position="384"/>
    </location>
</feature>
<feature type="region of interest" description="Disordered" evidence="2">
    <location>
        <begin position="437"/>
        <end position="470"/>
    </location>
</feature>
<feature type="region of interest" description="Disordered" evidence="2">
    <location>
        <begin position="349"/>
        <end position="418"/>
    </location>
</feature>